<feature type="domain" description="C1q" evidence="1">
    <location>
        <begin position="982"/>
        <end position="1123"/>
    </location>
</feature>
<dbReference type="Proteomes" id="UP000244184">
    <property type="component" value="Unassembled WGS sequence"/>
</dbReference>
<proteinExistence type="predicted"/>
<dbReference type="AlphaFoldDB" id="A0A2T6G9E6"/>
<dbReference type="Gene3D" id="2.60.120.40">
    <property type="match status" value="1"/>
</dbReference>
<dbReference type="InterPro" id="IPR008983">
    <property type="entry name" value="Tumour_necrosis_fac-like_dom"/>
</dbReference>
<gene>
    <name evidence="2" type="ORF">C8Z91_02780</name>
</gene>
<dbReference type="SUPFAM" id="SSF49842">
    <property type="entry name" value="TNF-like"/>
    <property type="match status" value="1"/>
</dbReference>
<organism evidence="2 3">
    <name type="scientific">Paenibacillus elgii</name>
    <dbReference type="NCBI Taxonomy" id="189691"/>
    <lineage>
        <taxon>Bacteria</taxon>
        <taxon>Bacillati</taxon>
        <taxon>Bacillota</taxon>
        <taxon>Bacilli</taxon>
        <taxon>Bacillales</taxon>
        <taxon>Paenibacillaceae</taxon>
        <taxon>Paenibacillus</taxon>
    </lineage>
</organism>
<comment type="caution">
    <text evidence="2">The sequence shown here is derived from an EMBL/GenBank/DDBJ whole genome shotgun (WGS) entry which is preliminary data.</text>
</comment>
<dbReference type="EMBL" id="PYHP01000007">
    <property type="protein sequence ID" value="PUA40770.1"/>
    <property type="molecule type" value="Genomic_DNA"/>
</dbReference>
<evidence type="ECO:0000313" key="3">
    <source>
        <dbReference type="Proteomes" id="UP000244184"/>
    </source>
</evidence>
<evidence type="ECO:0000259" key="1">
    <source>
        <dbReference type="PROSITE" id="PS50871"/>
    </source>
</evidence>
<dbReference type="PROSITE" id="PS50871">
    <property type="entry name" value="C1Q"/>
    <property type="match status" value="1"/>
</dbReference>
<dbReference type="Pfam" id="PF00386">
    <property type="entry name" value="C1q"/>
    <property type="match status" value="1"/>
</dbReference>
<protein>
    <recommendedName>
        <fullName evidence="1">C1q domain-containing protein</fullName>
    </recommendedName>
</protein>
<dbReference type="InterPro" id="IPR001073">
    <property type="entry name" value="C1q_dom"/>
</dbReference>
<accession>A0A2T6G9E6</accession>
<name>A0A2T6G9E6_9BACL</name>
<reference evidence="2 3" key="1">
    <citation type="submission" date="2018-03" db="EMBL/GenBank/DDBJ databases">
        <title>Genome sequence of Paenibacillus elgii strain AC13 an antimicrobial compound producing bacteria.</title>
        <authorList>
            <person name="Kurokawa A.S."/>
            <person name="Araujo J.F."/>
            <person name="Costa R.A."/>
            <person name="Ortega D.B."/>
            <person name="Pires A.S."/>
            <person name="Pappas G.J.Jr."/>
            <person name="Franco O.L."/>
            <person name="Barreto C."/>
            <person name="Magalhaes B.S."/>
            <person name="Kruger R.H."/>
        </authorList>
    </citation>
    <scope>NUCLEOTIDE SEQUENCE [LARGE SCALE GENOMIC DNA]</scope>
    <source>
        <strain evidence="2 3">AC13</strain>
    </source>
</reference>
<evidence type="ECO:0000313" key="2">
    <source>
        <dbReference type="EMBL" id="PUA40770.1"/>
    </source>
</evidence>
<sequence>MGGVYVSSEKTSNLNLHHWTGSDQVLRTEFNENFHALDSLVGGLAITDVVNIQLRDGIQLLDVKHPSTLENVRIKGRTLANLLGRDGNCEDVAKWAPYSGAMLSLDPVKKTSGLNSIQFKIASGQTSAGITKLCTVSAGKYYIALADIANTDLQSGVVLKFGTEQTTGYTGAAFATKSVKFAPTASGQQSLLVFGSGAPNQAANVDGVRVYEVTAEEFTEVDGMTPEQIAAKWPYVDDRKSINAPYIVKYGENLLPPFNEWTSKDNTFQTAMTSAYSISIHAVANDNFIHCDIPIVAGQTYTYSVANGGKISCHTLDANKNSLSASGWLTTSSITITAEPDAAYVRVFCGNDVLEAGEYTFSNPMLALGSTAKPFQPRSDDMLLFPNVQLASSVDGAVYDQLFKHDGKYQVMHQFKKEIVLDGSLDWDHYADFTGYKTIHTSLASLAAPVACSERVVKYDGTILTPSAPIAAANQSQIMANGSFFVSIPDTDSGWGEDYPPSPQEIQAYFNGWKMFLQGSDPATSVYNRSGTRMWVNRKSDGTVGSIQTSTLPMQAHTTNYQSYKLTYQLAVPEFEELPCETGLSFHHGMNQIEVGTGIVVREKANPKPNGVWYEINSNGNYGTSHSELTNRARKIWAVYKNSRVDGKWAFSNDASCHGNVRLFITKASYDPKATYEVTYQALEPYALSIPVQQVDGAYAGNIGTAVDVLVSNQASIDARLSAVEIRKSYASDTIESADKRFVSDAEKAAWNSKASTDSPVFTGGVTITGNLSLTGNKALNMGGGGYLLDRSNEVDQSTVLGAKNNQFNVVTQDGGNTLTSFKNGSFDFWNNNAPAPNMAANDSLLQVRNKNVNAQMMAWQNKGVRIGSRFKEKGAAAGTKGDVYFTVNDNIKMTLLEEPYIDVANNTYLRFPGTDEMKIIFADYDRVGTVARWRLDMDSGTMAFKIPDVDVGERRWSFRTINNQGGMQKWVFTIYNDGCWDSPNQSRLYAVKNGNTPNITVSADTWTKIIFNHKIADTQGEYNPNTGEFTAKRAGTYLVSSMVEFSDFPGQCKARYSIWVNNNLGVTLYDGRPGDAFIGLSGAVPIYLNAGDVMHLRVMIETGSAKTWTDSVQNYLSIVKIG</sequence>